<dbReference type="EMBL" id="LR877150">
    <property type="protein sequence ID" value="CAD2215977.1"/>
    <property type="molecule type" value="Genomic_DNA"/>
</dbReference>
<dbReference type="VEuPathDB" id="TriTrypDB:ADEAN_000343500"/>
<evidence type="ECO:0000313" key="3">
    <source>
        <dbReference type="Proteomes" id="UP000515908"/>
    </source>
</evidence>
<name>A0A7G2CAP2_9TRYP</name>
<evidence type="ECO:0000256" key="1">
    <source>
        <dbReference type="SAM" id="Phobius"/>
    </source>
</evidence>
<proteinExistence type="predicted"/>
<gene>
    <name evidence="2" type="ORF">ADEAN_000343500</name>
</gene>
<protein>
    <submittedName>
        <fullName evidence="2">Uncharacterized protein</fullName>
    </submittedName>
</protein>
<evidence type="ECO:0000313" key="2">
    <source>
        <dbReference type="EMBL" id="CAD2215977.1"/>
    </source>
</evidence>
<feature type="transmembrane region" description="Helical" evidence="1">
    <location>
        <begin position="16"/>
        <end position="39"/>
    </location>
</feature>
<keyword evidence="3" id="KW-1185">Reference proteome</keyword>
<keyword evidence="1" id="KW-1133">Transmembrane helix</keyword>
<sequence>MSRSDNNGNPLSDSKFAFIVLVVAALYGVAILITLVGAGEKINVASLWRKITEGFSSRGSRARVETVEEEISIPIDTFNTLS</sequence>
<dbReference type="Proteomes" id="UP000515908">
    <property type="component" value="Chromosome 06"/>
</dbReference>
<keyword evidence="1" id="KW-0472">Membrane</keyword>
<keyword evidence="1" id="KW-0812">Transmembrane</keyword>
<dbReference type="AlphaFoldDB" id="A0A7G2CAP2"/>
<organism evidence="2 3">
    <name type="scientific">Angomonas deanei</name>
    <dbReference type="NCBI Taxonomy" id="59799"/>
    <lineage>
        <taxon>Eukaryota</taxon>
        <taxon>Discoba</taxon>
        <taxon>Euglenozoa</taxon>
        <taxon>Kinetoplastea</taxon>
        <taxon>Metakinetoplastina</taxon>
        <taxon>Trypanosomatida</taxon>
        <taxon>Trypanosomatidae</taxon>
        <taxon>Strigomonadinae</taxon>
        <taxon>Angomonas</taxon>
    </lineage>
</organism>
<accession>A0A7G2CAP2</accession>
<reference evidence="2 3" key="1">
    <citation type="submission" date="2020-08" db="EMBL/GenBank/DDBJ databases">
        <authorList>
            <person name="Newling K."/>
            <person name="Davey J."/>
            <person name="Forrester S."/>
        </authorList>
    </citation>
    <scope>NUCLEOTIDE SEQUENCE [LARGE SCALE GENOMIC DNA]</scope>
    <source>
        <strain evidence="3">Crithidia deanei Carvalho (ATCC PRA-265)</strain>
    </source>
</reference>